<feature type="signal peptide" evidence="1">
    <location>
        <begin position="1"/>
        <end position="21"/>
    </location>
</feature>
<protein>
    <recommendedName>
        <fullName evidence="4">Lipoprotein</fullName>
    </recommendedName>
</protein>
<evidence type="ECO:0000313" key="3">
    <source>
        <dbReference type="Proteomes" id="UP001596380"/>
    </source>
</evidence>
<name>A0ABW2CPQ5_9ACTN</name>
<gene>
    <name evidence="2" type="ORF">ACFQKB_28720</name>
</gene>
<dbReference type="Proteomes" id="UP001596380">
    <property type="component" value="Unassembled WGS sequence"/>
</dbReference>
<sequence length="206" mass="21993">MPRWTPLLTLPALLCLATACGTEQPPRTAASPSDAPLPPGQTWSCPPVPTPTKSGKYRVCFGVPKPCAPRPCGQNGRLTVKVTGYEPWTGSDGARGYRFGWRIENPGGEPVGFDMLDLNGEDMASVVDLTRQIRSRDTCVTDRPGARIPRDGVVTSPHPVCVPIEKNKHPAEIVFHFAIGTTPGGPQTTVHVPLTEAARRRAGPGA</sequence>
<evidence type="ECO:0008006" key="4">
    <source>
        <dbReference type="Google" id="ProtNLM"/>
    </source>
</evidence>
<reference evidence="3" key="1">
    <citation type="journal article" date="2019" name="Int. J. Syst. Evol. Microbiol.">
        <title>The Global Catalogue of Microorganisms (GCM) 10K type strain sequencing project: providing services to taxonomists for standard genome sequencing and annotation.</title>
        <authorList>
            <consortium name="The Broad Institute Genomics Platform"/>
            <consortium name="The Broad Institute Genome Sequencing Center for Infectious Disease"/>
            <person name="Wu L."/>
            <person name="Ma J."/>
        </authorList>
    </citation>
    <scope>NUCLEOTIDE SEQUENCE [LARGE SCALE GENOMIC DNA]</scope>
    <source>
        <strain evidence="3">JCM 3369</strain>
    </source>
</reference>
<keyword evidence="3" id="KW-1185">Reference proteome</keyword>
<organism evidence="2 3">
    <name type="scientific">Actinomadura yumaensis</name>
    <dbReference type="NCBI Taxonomy" id="111807"/>
    <lineage>
        <taxon>Bacteria</taxon>
        <taxon>Bacillati</taxon>
        <taxon>Actinomycetota</taxon>
        <taxon>Actinomycetes</taxon>
        <taxon>Streptosporangiales</taxon>
        <taxon>Thermomonosporaceae</taxon>
        <taxon>Actinomadura</taxon>
    </lineage>
</organism>
<evidence type="ECO:0000313" key="2">
    <source>
        <dbReference type="EMBL" id="MFC6883773.1"/>
    </source>
</evidence>
<accession>A0ABW2CPQ5</accession>
<dbReference type="RefSeq" id="WP_378063713.1">
    <property type="nucleotide sequence ID" value="NZ_JBHSXS010000021.1"/>
</dbReference>
<dbReference type="EMBL" id="JBHSXS010000021">
    <property type="protein sequence ID" value="MFC6883773.1"/>
    <property type="molecule type" value="Genomic_DNA"/>
</dbReference>
<feature type="chain" id="PRO_5045968046" description="Lipoprotein" evidence="1">
    <location>
        <begin position="22"/>
        <end position="206"/>
    </location>
</feature>
<dbReference type="PROSITE" id="PS51257">
    <property type="entry name" value="PROKAR_LIPOPROTEIN"/>
    <property type="match status" value="1"/>
</dbReference>
<evidence type="ECO:0000256" key="1">
    <source>
        <dbReference type="SAM" id="SignalP"/>
    </source>
</evidence>
<proteinExistence type="predicted"/>
<keyword evidence="1" id="KW-0732">Signal</keyword>
<comment type="caution">
    <text evidence="2">The sequence shown here is derived from an EMBL/GenBank/DDBJ whole genome shotgun (WGS) entry which is preliminary data.</text>
</comment>